<sequence length="712" mass="82768">MGSSRSRKGSKAAPSTTVQQHEDDDLLVAKDSSTPARSTSPSSPQIQLKVNQKFAAAFEERKRKEELSALEKRGLNYDDDDDESDSDTEDEDGEELTKDLDADISKTLRLIRKKDPAIYDPSIAFFKKTEDDDDEDDEASAKKKKNESAPLYYKDLVRQQVIAGDVSGSEDEEEDRKPVQTYAQEQAQIKKDFLKSLKEKEGESDEEEEEGDDLDGGLFSVRKKTEGEQKQEEDEFEEFTTKYGSKMKKGEMDPEKFLEHYLSSEGWKDKTAVVPHYEDIVKEDEEDADELEKAEDFEHTYNFRYEEQGSSVIQTHSRRIEDTMRREDDSRKRKRAERKERKALERQKKEEELRRLKNLKQAEIEQKLKKVARLMGEPEGTASLKPEDLEGDFDPEEYDKRMQAVFDEQYYDEDDDDMEKPTWDEEEDKELFAGLPVDPEDEEENEVAEEVAEPTAKTSDEMEEEAHEEEEEQEEQEEGDEEEEQDGEEERPKKMTMEKMQREKQKYLDELYSLDYEDLIGDIKCRFKYRQVQNNDFGLTVDEIMAANDNELKQLVSLKRMAPYADTEFAVDRKRLKNFKKSVREAQEENRRRKHKQDTAETAEAQNGEAEQPKKKRKRNKKKKGVEEEAKPEEDETMPETKEEEEDSEPKSKKAKNESAESAPVKGSDEPEKKKKRRSKKKKGGAEKNAYASTGLPTSRLESYKLVKASKK</sequence>
<dbReference type="PANTHER" id="PTHR14490">
    <property type="entry name" value="ZINC FINGER, ZZ TYPE"/>
    <property type="match status" value="1"/>
</dbReference>
<dbReference type="AlphaFoldDB" id="A0A6A4G0F1"/>
<dbReference type="Proteomes" id="UP000429607">
    <property type="component" value="Unassembled WGS sequence"/>
</dbReference>
<reference evidence="6 8" key="1">
    <citation type="submission" date="2018-08" db="EMBL/GenBank/DDBJ databases">
        <title>Genomic investigation of the strawberry pathogen Phytophthora fragariae indicates pathogenicity is determined by transcriptional variation in three key races.</title>
        <authorList>
            <person name="Adams T.M."/>
            <person name="Armitage A.D."/>
            <person name="Sobczyk M.K."/>
            <person name="Bates H.J."/>
            <person name="Dunwell J.M."/>
            <person name="Nellist C.F."/>
            <person name="Harrison R.J."/>
        </authorList>
    </citation>
    <scope>NUCLEOTIDE SEQUENCE [LARGE SCALE GENOMIC DNA]</scope>
    <source>
        <strain evidence="5 7">SCRP249</strain>
        <strain evidence="4 9">SCRP324</strain>
        <strain evidence="6 8">SCRP333</strain>
    </source>
</reference>
<feature type="region of interest" description="Disordered" evidence="2">
    <location>
        <begin position="283"/>
        <end position="352"/>
    </location>
</feature>
<protein>
    <recommendedName>
        <fullName evidence="3">Kri1-like C-terminal domain-containing protein</fullName>
    </recommendedName>
</protein>
<dbReference type="InterPro" id="IPR018034">
    <property type="entry name" value="Kri1"/>
</dbReference>
<dbReference type="InterPro" id="IPR024626">
    <property type="entry name" value="Kri1-like_C"/>
</dbReference>
<feature type="compositionally biased region" description="Basic and acidic residues" evidence="2">
    <location>
        <begin position="318"/>
        <end position="352"/>
    </location>
</feature>
<evidence type="ECO:0000313" key="9">
    <source>
        <dbReference type="Proteomes" id="UP000435112"/>
    </source>
</evidence>
<accession>A0A6A4G0F1</accession>
<comment type="caution">
    <text evidence="6">The sequence shown here is derived from an EMBL/GenBank/DDBJ whole genome shotgun (WGS) entry which is preliminary data.</text>
</comment>
<dbReference type="Proteomes" id="UP000435112">
    <property type="component" value="Unassembled WGS sequence"/>
</dbReference>
<gene>
    <name evidence="5" type="ORF">PR001_g3506</name>
    <name evidence="4" type="ORF">PR002_g3638</name>
    <name evidence="6" type="ORF">PR003_g3669</name>
</gene>
<evidence type="ECO:0000256" key="1">
    <source>
        <dbReference type="ARBA" id="ARBA00007473"/>
    </source>
</evidence>
<feature type="compositionally biased region" description="Low complexity" evidence="2">
    <location>
        <begin position="32"/>
        <end position="44"/>
    </location>
</feature>
<feature type="compositionally biased region" description="Acidic residues" evidence="2">
    <location>
        <begin position="630"/>
        <end position="648"/>
    </location>
</feature>
<evidence type="ECO:0000256" key="2">
    <source>
        <dbReference type="SAM" id="MobiDB-lite"/>
    </source>
</evidence>
<feature type="compositionally biased region" description="Basic and acidic residues" evidence="2">
    <location>
        <begin position="582"/>
        <end position="591"/>
    </location>
</feature>
<keyword evidence="8" id="KW-1185">Reference proteome</keyword>
<dbReference type="GO" id="GO:0030686">
    <property type="term" value="C:90S preribosome"/>
    <property type="evidence" value="ECO:0007669"/>
    <property type="project" value="TreeGrafter"/>
</dbReference>
<evidence type="ECO:0000313" key="6">
    <source>
        <dbReference type="EMBL" id="KAE9353838.1"/>
    </source>
</evidence>
<feature type="compositionally biased region" description="Basic residues" evidence="2">
    <location>
        <begin position="614"/>
        <end position="624"/>
    </location>
</feature>
<feature type="compositionally biased region" description="Basic residues" evidence="2">
    <location>
        <begin position="1"/>
        <end position="10"/>
    </location>
</feature>
<feature type="compositionally biased region" description="Acidic residues" evidence="2">
    <location>
        <begin position="409"/>
        <end position="429"/>
    </location>
</feature>
<dbReference type="Proteomes" id="UP000434957">
    <property type="component" value="Unassembled WGS sequence"/>
</dbReference>
<feature type="compositionally biased region" description="Acidic residues" evidence="2">
    <location>
        <begin position="438"/>
        <end position="452"/>
    </location>
</feature>
<evidence type="ECO:0000259" key="3">
    <source>
        <dbReference type="Pfam" id="PF12936"/>
    </source>
</evidence>
<feature type="compositionally biased region" description="Basic and acidic residues" evidence="2">
    <location>
        <begin position="188"/>
        <end position="201"/>
    </location>
</feature>
<feature type="compositionally biased region" description="Acidic residues" evidence="2">
    <location>
        <begin position="461"/>
        <end position="489"/>
    </location>
</feature>
<evidence type="ECO:0000313" key="5">
    <source>
        <dbReference type="EMBL" id="KAE9049220.1"/>
    </source>
</evidence>
<feature type="compositionally biased region" description="Polar residues" evidence="2">
    <location>
        <begin position="691"/>
        <end position="701"/>
    </location>
</feature>
<feature type="region of interest" description="Disordered" evidence="2">
    <location>
        <begin position="1"/>
        <end position="101"/>
    </location>
</feature>
<dbReference type="PANTHER" id="PTHR14490:SF5">
    <property type="entry name" value="PROTEIN KRI1 HOMOLOG"/>
    <property type="match status" value="1"/>
</dbReference>
<feature type="compositionally biased region" description="Basic and acidic residues" evidence="2">
    <location>
        <begin position="58"/>
        <end position="76"/>
    </location>
</feature>
<feature type="region of interest" description="Disordered" evidence="2">
    <location>
        <begin position="374"/>
        <end position="502"/>
    </location>
</feature>
<feature type="compositionally biased region" description="Basic and acidic residues" evidence="2">
    <location>
        <begin position="490"/>
        <end position="502"/>
    </location>
</feature>
<comment type="similarity">
    <text evidence="1">Belongs to the KRI1 family.</text>
</comment>
<dbReference type="EMBL" id="QXFT01000130">
    <property type="protein sequence ID" value="KAE9353838.1"/>
    <property type="molecule type" value="Genomic_DNA"/>
</dbReference>
<feature type="region of interest" description="Disordered" evidence="2">
    <location>
        <begin position="122"/>
        <end position="149"/>
    </location>
</feature>
<dbReference type="OrthoDB" id="10252032at2759"/>
<dbReference type="GO" id="GO:0005730">
    <property type="term" value="C:nucleolus"/>
    <property type="evidence" value="ECO:0007669"/>
    <property type="project" value="TreeGrafter"/>
</dbReference>
<feature type="compositionally biased region" description="Basic residues" evidence="2">
    <location>
        <begin position="674"/>
        <end position="683"/>
    </location>
</feature>
<feature type="domain" description="Kri1-like C-terminal" evidence="3">
    <location>
        <begin position="503"/>
        <end position="589"/>
    </location>
</feature>
<feature type="compositionally biased region" description="Acidic residues" evidence="2">
    <location>
        <begin position="283"/>
        <end position="293"/>
    </location>
</feature>
<feature type="region of interest" description="Disordered" evidence="2">
    <location>
        <begin position="581"/>
        <end position="712"/>
    </location>
</feature>
<feature type="compositionally biased region" description="Basic and acidic residues" evidence="2">
    <location>
        <begin position="294"/>
        <end position="307"/>
    </location>
</feature>
<evidence type="ECO:0000313" key="4">
    <source>
        <dbReference type="EMBL" id="KAE9042913.1"/>
    </source>
</evidence>
<feature type="compositionally biased region" description="Acidic residues" evidence="2">
    <location>
        <begin position="202"/>
        <end position="215"/>
    </location>
</feature>
<proteinExistence type="inferred from homology"/>
<dbReference type="Pfam" id="PF05178">
    <property type="entry name" value="Kri1"/>
    <property type="match status" value="1"/>
</dbReference>
<feature type="region of interest" description="Disordered" evidence="2">
    <location>
        <begin position="163"/>
        <end position="251"/>
    </location>
</feature>
<organism evidence="6 8">
    <name type="scientific">Phytophthora rubi</name>
    <dbReference type="NCBI Taxonomy" id="129364"/>
    <lineage>
        <taxon>Eukaryota</taxon>
        <taxon>Sar</taxon>
        <taxon>Stramenopiles</taxon>
        <taxon>Oomycota</taxon>
        <taxon>Peronosporomycetes</taxon>
        <taxon>Peronosporales</taxon>
        <taxon>Peronosporaceae</taxon>
        <taxon>Phytophthora</taxon>
    </lineage>
</organism>
<evidence type="ECO:0000313" key="7">
    <source>
        <dbReference type="Proteomes" id="UP000429607"/>
    </source>
</evidence>
<name>A0A6A4G0F1_9STRA</name>
<dbReference type="EMBL" id="QXFU01000135">
    <property type="protein sequence ID" value="KAE9042913.1"/>
    <property type="molecule type" value="Genomic_DNA"/>
</dbReference>
<evidence type="ECO:0000313" key="8">
    <source>
        <dbReference type="Proteomes" id="UP000434957"/>
    </source>
</evidence>
<dbReference type="Pfam" id="PF12936">
    <property type="entry name" value="Kri1_C"/>
    <property type="match status" value="1"/>
</dbReference>
<dbReference type="EMBL" id="QXFV01000133">
    <property type="protein sequence ID" value="KAE9049220.1"/>
    <property type="molecule type" value="Genomic_DNA"/>
</dbReference>
<feature type="compositionally biased region" description="Basic and acidic residues" evidence="2">
    <location>
        <begin position="649"/>
        <end position="659"/>
    </location>
</feature>
<dbReference type="GO" id="GO:0000447">
    <property type="term" value="P:endonucleolytic cleavage in ITS1 to separate SSU-rRNA from 5.8S rRNA and LSU-rRNA from tricistronic rRNA transcript (SSU-rRNA, 5.8S rRNA, LSU-rRNA)"/>
    <property type="evidence" value="ECO:0007669"/>
    <property type="project" value="TreeGrafter"/>
</dbReference>
<feature type="compositionally biased region" description="Acidic residues" evidence="2">
    <location>
        <begin position="77"/>
        <end position="94"/>
    </location>
</feature>